<sequence>MRKILLLLCSFSSFSFGHGASTGDLMGTWRLVEYAVNGQYQDLPSPTPIKMYMNGEFVVMFYLENKMHFNKGKYNLQKGEVTETILASSTESLVGENIEFKPNFMGDKNSFYLNVDFGDNKSFERWEKTHCDVVECAKVRTRNN</sequence>
<keyword evidence="3" id="KW-1185">Reference proteome</keyword>
<proteinExistence type="predicted"/>
<dbReference type="AlphaFoldDB" id="K6G679"/>
<evidence type="ECO:0000313" key="3">
    <source>
        <dbReference type="Proteomes" id="UP000010310"/>
    </source>
</evidence>
<feature type="chain" id="PRO_5003891176" description="Lipocalin-like domain-containing protein" evidence="1">
    <location>
        <begin position="20"/>
        <end position="144"/>
    </location>
</feature>
<dbReference type="Proteomes" id="UP000010310">
    <property type="component" value="Unassembled WGS sequence"/>
</dbReference>
<reference evidence="2 3" key="1">
    <citation type="submission" date="2012-09" db="EMBL/GenBank/DDBJ databases">
        <authorList>
            <person name="Dupont C.L."/>
            <person name="Rusch D.B."/>
            <person name="Lombardo M.-J."/>
            <person name="Novotny M."/>
            <person name="Yee-Greenbaum J."/>
            <person name="Laskin R."/>
        </authorList>
    </citation>
    <scope>NUCLEOTIDE SEQUENCE [LARGE SCALE GENOMIC DNA]</scope>
    <source>
        <strain evidence="2">SAR86E</strain>
    </source>
</reference>
<evidence type="ECO:0000313" key="2">
    <source>
        <dbReference type="EMBL" id="EKO36669.1"/>
    </source>
</evidence>
<comment type="caution">
    <text evidence="2">The sequence shown here is derived from an EMBL/GenBank/DDBJ whole genome shotgun (WGS) entry which is preliminary data.</text>
</comment>
<organism evidence="2 3">
    <name type="scientific">SAR86 cluster bacterium SAR86E</name>
    <dbReference type="NCBI Taxonomy" id="1208365"/>
    <lineage>
        <taxon>Bacteria</taxon>
        <taxon>Pseudomonadati</taxon>
        <taxon>Pseudomonadota</taxon>
        <taxon>Gammaproteobacteria</taxon>
        <taxon>SAR86 cluster</taxon>
    </lineage>
</organism>
<evidence type="ECO:0008006" key="4">
    <source>
        <dbReference type="Google" id="ProtNLM"/>
    </source>
</evidence>
<gene>
    <name evidence="2" type="ORF">B273_0892</name>
</gene>
<name>K6G679_9GAMM</name>
<protein>
    <recommendedName>
        <fullName evidence="4">Lipocalin-like domain-containing protein</fullName>
    </recommendedName>
</protein>
<dbReference type="EMBL" id="AMWX01000002">
    <property type="protein sequence ID" value="EKO36669.1"/>
    <property type="molecule type" value="Genomic_DNA"/>
</dbReference>
<dbReference type="STRING" id="1208365.B273_0892"/>
<feature type="signal peptide" evidence="1">
    <location>
        <begin position="1"/>
        <end position="19"/>
    </location>
</feature>
<evidence type="ECO:0000256" key="1">
    <source>
        <dbReference type="SAM" id="SignalP"/>
    </source>
</evidence>
<accession>K6G679</accession>
<dbReference type="Gene3D" id="2.40.128.490">
    <property type="entry name" value="Uncharacterised protein PF14869, DUF4488"/>
    <property type="match status" value="1"/>
</dbReference>
<keyword evidence="1" id="KW-0732">Signal</keyword>